<keyword evidence="7" id="KW-1185">Reference proteome</keyword>
<reference evidence="6" key="1">
    <citation type="submission" date="2024-06" db="EMBL/GenBank/DDBJ databases">
        <authorList>
            <person name="Campbell A.G."/>
        </authorList>
    </citation>
    <scope>NUCLEOTIDE SEQUENCE</scope>
    <source>
        <strain evidence="6">EM17</strain>
    </source>
</reference>
<dbReference type="Pfam" id="PF00497">
    <property type="entry name" value="SBP_bac_3"/>
    <property type="match status" value="1"/>
</dbReference>
<evidence type="ECO:0000259" key="5">
    <source>
        <dbReference type="SMART" id="SM00062"/>
    </source>
</evidence>
<comment type="similarity">
    <text evidence="1">Belongs to the bacterial solute-binding protein 3 family.</text>
</comment>
<evidence type="ECO:0000256" key="2">
    <source>
        <dbReference type="ARBA" id="ARBA00022448"/>
    </source>
</evidence>
<accession>A0ABV1R3X6</accession>
<dbReference type="EMBL" id="JBELQD010000014">
    <property type="protein sequence ID" value="MER2289518.1"/>
    <property type="molecule type" value="Genomic_DNA"/>
</dbReference>
<dbReference type="Proteomes" id="UP001432995">
    <property type="component" value="Unassembled WGS sequence"/>
</dbReference>
<feature type="domain" description="Solute-binding protein family 3/N-terminal" evidence="5">
    <location>
        <begin position="38"/>
        <end position="269"/>
    </location>
</feature>
<dbReference type="SMART" id="SM00062">
    <property type="entry name" value="PBPb"/>
    <property type="match status" value="1"/>
</dbReference>
<sequence length="298" mass="31894">MYARNNLVKLSCAIAFGLLTTAAQAESPTLAKIKRTGTVTLGYRESSIPFSYLGADQKPVGFSLDLCAQVVDKIKEDIKLDKLAVTLQSVNSSNRIPLMQNGTVDIECGGTSSNAARLKQVAFTVATFVSSARWMTKASSGIQDVKGLDGKTIVVTQGSNAVGFAQGIKAKGATFAIVQAKDHAESMLMLQSGRAAAFMEDDILLASLRARAPDPTAFAFLPETYEKVPYGLMLPKDDPEFKALADGVLKGLMASGAFTKLYAKWFESPIPPNGENLNFPMSDALKERVAHPSDALDF</sequence>
<evidence type="ECO:0000256" key="3">
    <source>
        <dbReference type="ARBA" id="ARBA00022729"/>
    </source>
</evidence>
<name>A0ABV1R3X6_9HYPH</name>
<dbReference type="RefSeq" id="WP_350379172.1">
    <property type="nucleotide sequence ID" value="NZ_JBELQD010000014.1"/>
</dbReference>
<evidence type="ECO:0000313" key="6">
    <source>
        <dbReference type="EMBL" id="MER2289518.1"/>
    </source>
</evidence>
<evidence type="ECO:0000313" key="7">
    <source>
        <dbReference type="Proteomes" id="UP001432995"/>
    </source>
</evidence>
<dbReference type="PANTHER" id="PTHR30085">
    <property type="entry name" value="AMINO ACID ABC TRANSPORTER PERMEASE"/>
    <property type="match status" value="1"/>
</dbReference>
<dbReference type="SUPFAM" id="SSF53850">
    <property type="entry name" value="Periplasmic binding protein-like II"/>
    <property type="match status" value="1"/>
</dbReference>
<proteinExistence type="inferred from homology"/>
<feature type="signal peptide" evidence="4">
    <location>
        <begin position="1"/>
        <end position="25"/>
    </location>
</feature>
<gene>
    <name evidence="6" type="ORF">ABS770_14710</name>
</gene>
<dbReference type="PANTHER" id="PTHR30085:SF2">
    <property type="entry name" value="GLUTAMATE_ASPARTATE IMPORT SOLUTE-BINDING PROTEIN"/>
    <property type="match status" value="1"/>
</dbReference>
<dbReference type="InterPro" id="IPR001638">
    <property type="entry name" value="Solute-binding_3/MltF_N"/>
</dbReference>
<evidence type="ECO:0000256" key="4">
    <source>
        <dbReference type="SAM" id="SignalP"/>
    </source>
</evidence>
<comment type="caution">
    <text evidence="6">The sequence shown here is derived from an EMBL/GenBank/DDBJ whole genome shotgun (WGS) entry which is preliminary data.</text>
</comment>
<dbReference type="Gene3D" id="3.40.190.10">
    <property type="entry name" value="Periplasmic binding protein-like II"/>
    <property type="match status" value="2"/>
</dbReference>
<dbReference type="CDD" id="cd13688">
    <property type="entry name" value="PBP2_GltI_DEBP"/>
    <property type="match status" value="1"/>
</dbReference>
<evidence type="ECO:0000256" key="1">
    <source>
        <dbReference type="ARBA" id="ARBA00010333"/>
    </source>
</evidence>
<keyword evidence="2" id="KW-0813">Transport</keyword>
<dbReference type="InterPro" id="IPR051455">
    <property type="entry name" value="Bact_solute-bind_prot3"/>
</dbReference>
<keyword evidence="3 4" id="KW-0732">Signal</keyword>
<protein>
    <submittedName>
        <fullName evidence="6">Amino acid ABC transporter substrate-binding protein</fullName>
    </submittedName>
</protein>
<feature type="chain" id="PRO_5047025707" evidence="4">
    <location>
        <begin position="26"/>
        <end position="298"/>
    </location>
</feature>
<organism evidence="6 7">
    <name type="scientific">Methylobacterium brachiatum</name>
    <dbReference type="NCBI Taxonomy" id="269660"/>
    <lineage>
        <taxon>Bacteria</taxon>
        <taxon>Pseudomonadati</taxon>
        <taxon>Pseudomonadota</taxon>
        <taxon>Alphaproteobacteria</taxon>
        <taxon>Hyphomicrobiales</taxon>
        <taxon>Methylobacteriaceae</taxon>
        <taxon>Methylobacterium</taxon>
    </lineage>
</organism>